<dbReference type="PIRSF" id="PIRSF036409">
    <property type="entry name" value="EutP_PduV"/>
    <property type="match status" value="1"/>
</dbReference>
<comment type="caution">
    <text evidence="2">The sequence shown here is derived from an EMBL/GenBank/DDBJ whole genome shotgun (WGS) entry which is preliminary data.</text>
</comment>
<dbReference type="PANTHER" id="PTHR40453:SF1">
    <property type="entry name" value="PROTEIN YOEF"/>
    <property type="match status" value="1"/>
</dbReference>
<dbReference type="InterPro" id="IPR027417">
    <property type="entry name" value="P-loop_NTPase"/>
</dbReference>
<dbReference type="Proteomes" id="UP001623660">
    <property type="component" value="Unassembled WGS sequence"/>
</dbReference>
<accession>A0ABW8SEQ4</accession>
<name>A0ABW8SEQ4_9CLOT</name>
<proteinExistence type="inferred from homology"/>
<dbReference type="Pfam" id="PF10662">
    <property type="entry name" value="PduV-EutP"/>
    <property type="match status" value="1"/>
</dbReference>
<gene>
    <name evidence="2" type="ORF">ACJDU8_02540</name>
</gene>
<comment type="similarity">
    <text evidence="1">Belongs to the EutP/PduV family.</text>
</comment>
<organism evidence="2 3">
    <name type="scientific">Candidatus Clostridium eludens</name>
    <dbReference type="NCBI Taxonomy" id="3381663"/>
    <lineage>
        <taxon>Bacteria</taxon>
        <taxon>Bacillati</taxon>
        <taxon>Bacillota</taxon>
        <taxon>Clostridia</taxon>
        <taxon>Eubacteriales</taxon>
        <taxon>Clostridiaceae</taxon>
        <taxon>Clostridium</taxon>
    </lineage>
</organism>
<protein>
    <submittedName>
        <fullName evidence="2">EutP/PduV family microcompartment system protein</fullName>
    </submittedName>
</protein>
<reference evidence="2 3" key="1">
    <citation type="submission" date="2024-11" db="EMBL/GenBank/DDBJ databases">
        <authorList>
            <person name="Heng Y.C."/>
            <person name="Lim A.C.H."/>
            <person name="Lee J.K.Y."/>
            <person name="Kittelmann S."/>
        </authorList>
    </citation>
    <scope>NUCLEOTIDE SEQUENCE [LARGE SCALE GENOMIC DNA]</scope>
    <source>
        <strain evidence="2 3">WILCCON 0269</strain>
    </source>
</reference>
<keyword evidence="1" id="KW-0547">Nucleotide-binding</keyword>
<dbReference type="SUPFAM" id="SSF52540">
    <property type="entry name" value="P-loop containing nucleoside triphosphate hydrolases"/>
    <property type="match status" value="1"/>
</dbReference>
<evidence type="ECO:0000313" key="2">
    <source>
        <dbReference type="EMBL" id="MFL0194455.1"/>
    </source>
</evidence>
<evidence type="ECO:0000256" key="1">
    <source>
        <dbReference type="PIRNR" id="PIRNR036409"/>
    </source>
</evidence>
<dbReference type="PANTHER" id="PTHR40453">
    <property type="entry name" value="PROTEIN YOEF"/>
    <property type="match status" value="1"/>
</dbReference>
<dbReference type="EMBL" id="JBJHZX010000003">
    <property type="protein sequence ID" value="MFL0194455.1"/>
    <property type="molecule type" value="Genomic_DNA"/>
</dbReference>
<dbReference type="CDD" id="cd00882">
    <property type="entry name" value="Ras_like_GTPase"/>
    <property type="match status" value="1"/>
</dbReference>
<sequence length="156" mass="17520">MKKIILFGRSGCGKTTLTQVLRGQDIIYHKTQYINNFDVVIDTPGEYAECRSLGGALALYAYEADVVGLLISSIEPYSLYRPNIAPCVNREVVGIVTQIDRPNANPKRSEEWLKLAGCGTIFHVSSYTKEGIWQIWDYLKEDGDDVSLYTKDLPHS</sequence>
<dbReference type="InterPro" id="IPR012381">
    <property type="entry name" value="EutP_PduV"/>
</dbReference>
<dbReference type="Gene3D" id="3.40.50.300">
    <property type="entry name" value="P-loop containing nucleotide triphosphate hydrolases"/>
    <property type="match status" value="1"/>
</dbReference>
<dbReference type="RefSeq" id="WP_406790582.1">
    <property type="nucleotide sequence ID" value="NZ_JBJHZX010000003.1"/>
</dbReference>
<keyword evidence="3" id="KW-1185">Reference proteome</keyword>
<evidence type="ECO:0000313" key="3">
    <source>
        <dbReference type="Proteomes" id="UP001623660"/>
    </source>
</evidence>